<proteinExistence type="predicted"/>
<dbReference type="AlphaFoldDB" id="A0A2M7V9G3"/>
<name>A0A2M7V9G3_9BACT</name>
<comment type="caution">
    <text evidence="1">The sequence shown here is derived from an EMBL/GenBank/DDBJ whole genome shotgun (WGS) entry which is preliminary data.</text>
</comment>
<dbReference type="EMBL" id="PFPL01000052">
    <property type="protein sequence ID" value="PIZ95466.1"/>
    <property type="molecule type" value="Genomic_DNA"/>
</dbReference>
<evidence type="ECO:0000313" key="1">
    <source>
        <dbReference type="EMBL" id="PIZ95466.1"/>
    </source>
</evidence>
<reference evidence="2" key="1">
    <citation type="submission" date="2017-09" db="EMBL/GenBank/DDBJ databases">
        <title>Depth-based differentiation of microbial function through sediment-hosted aquifers and enrichment of novel symbionts in the deep terrestrial subsurface.</title>
        <authorList>
            <person name="Probst A.J."/>
            <person name="Ladd B."/>
            <person name="Jarett J.K."/>
            <person name="Geller-Mcgrath D.E."/>
            <person name="Sieber C.M.K."/>
            <person name="Emerson J.B."/>
            <person name="Anantharaman K."/>
            <person name="Thomas B.C."/>
            <person name="Malmstrom R."/>
            <person name="Stieglmeier M."/>
            <person name="Klingl A."/>
            <person name="Woyke T."/>
            <person name="Ryan C.M."/>
            <person name="Banfield J.F."/>
        </authorList>
    </citation>
    <scope>NUCLEOTIDE SEQUENCE [LARGE SCALE GENOMIC DNA]</scope>
</reference>
<dbReference type="InterPro" id="IPR052918">
    <property type="entry name" value="Motility_Chemotaxis_Reg"/>
</dbReference>
<organism evidence="1 2">
    <name type="scientific">Candidatus Magasanikbacteria bacterium CG_4_10_14_0_2_um_filter_33_14</name>
    <dbReference type="NCBI Taxonomy" id="1974636"/>
    <lineage>
        <taxon>Bacteria</taxon>
        <taxon>Candidatus Magasanikiibacteriota</taxon>
    </lineage>
</organism>
<gene>
    <name evidence="1" type="ORF">COX80_04200</name>
</gene>
<dbReference type="Proteomes" id="UP000231453">
    <property type="component" value="Unassembled WGS sequence"/>
</dbReference>
<dbReference type="PANTHER" id="PTHR35580:SF1">
    <property type="entry name" value="PHYTASE-LIKE DOMAIN-CONTAINING PROTEIN"/>
    <property type="match status" value="1"/>
</dbReference>
<dbReference type="PANTHER" id="PTHR35580">
    <property type="entry name" value="CELL SURFACE GLYCOPROTEIN (S-LAYER PROTEIN)-LIKE PROTEIN"/>
    <property type="match status" value="1"/>
</dbReference>
<evidence type="ECO:0000313" key="2">
    <source>
        <dbReference type="Proteomes" id="UP000231453"/>
    </source>
</evidence>
<protein>
    <submittedName>
        <fullName evidence="1">Uncharacterized protein</fullName>
    </submittedName>
</protein>
<feature type="non-terminal residue" evidence="1">
    <location>
        <position position="702"/>
    </location>
</feature>
<sequence>MFRKKFLYVFVVFTLVFGIVPFNNVADAADGTYDWSIRLGGSLVFGGGGSPDYGDTASAVAYAPNGDIVIVGRVKENADLDGDGDATGATNDNREVPSGSLGATDIYISVFDSGRNFRWSRRLGGSTSSDYPTDVAVDANGHIVVVGDIFGDADLDGDTDATGATGESAVGYGGLDSFVSVFDADGLFQWSKRLGSTGDDYFHSVAIGANQDIIIGGQIGSYGHLVAYSSDGLTTRFTKTIQSHIYSVATDASGNVAAAGGVNSGAIDLDGDGNTTGTGETSGPGANDATVSVFDSTGAIKWVKRLGGTSTDDAYGVTFDSSGNLTMTGLVTRDGDLNMDNDTSDDGEAEIVFSGSYDIFLSSFDTAGTYRWSKRIFSSYWDGDHVNDIATDASDNVVVVGEMYGIADLNGDGTRDDVNINGESLTAVSDHYDPYVSVFDSSGTYQWSIRLGNSSRDYTYGVAINSSTGAFMLAGSVTGAADLDGDGDTSGATGESATNYGAYDAFVTSFTMAYNSAPTLSLTSATPATDGTGEVSIVSTVDDADDNELSITYYYSPDTCSESLPSTTSTISAVSSANGVAVTSTGSYQVTTVTTTPGANIVTSTWDTQSQSALASANGTYCVYAYAYDGTVTSTVATTTVTLDNVAPLAPSIDSFTMTSTTMQADWSAVTDTHSVNYTVNSNADVTVSTTSATSLEYTGLT</sequence>
<dbReference type="SUPFAM" id="SSF63829">
    <property type="entry name" value="Calcium-dependent phosphotriesterase"/>
    <property type="match status" value="1"/>
</dbReference>
<accession>A0A2M7V9G3</accession>